<dbReference type="RefSeq" id="WP_233695651.1">
    <property type="nucleotide sequence ID" value="NZ_JAJNBZ010000002.1"/>
</dbReference>
<keyword evidence="3" id="KW-0808">Transferase</keyword>
<dbReference type="GO" id="GO:0008168">
    <property type="term" value="F:methyltransferase activity"/>
    <property type="evidence" value="ECO:0007669"/>
    <property type="project" value="UniProtKB-KW"/>
</dbReference>
<sequence>METTNKFTGKADTYSKYRPNYPTEYINYLISSNQLTSNHIIADIGSGTGVFTQQLLDRNFKVFAVEPNRDMRTIAEKALNSYSSFISIQGTAENTGIQSSSIDLATVAQAFHWFDKDKFKLECQRILKPNSNVALVWNSRDSSSLLVNENAEVCKQLCSGFKGFSGGIDETPDIYKDFFKDGEYEYEVFRHDLEFNLEGFVGRNLSASYAPKPTDANYNPFIEAVTELFIKYSSDNMIVIPNITRSYIGNV</sequence>
<dbReference type="CDD" id="cd02440">
    <property type="entry name" value="AdoMet_MTases"/>
    <property type="match status" value="1"/>
</dbReference>
<dbReference type="Gene3D" id="3.40.50.150">
    <property type="entry name" value="Vaccinia Virus protein VP39"/>
    <property type="match status" value="1"/>
</dbReference>
<dbReference type="SUPFAM" id="SSF53335">
    <property type="entry name" value="S-adenosyl-L-methionine-dependent methyltransferases"/>
    <property type="match status" value="1"/>
</dbReference>
<evidence type="ECO:0000256" key="2">
    <source>
        <dbReference type="ARBA" id="ARBA00022603"/>
    </source>
</evidence>
<accession>A0ABS8YDC7</accession>
<dbReference type="Proteomes" id="UP001199916">
    <property type="component" value="Unassembled WGS sequence"/>
</dbReference>
<feature type="domain" description="Methyltransferase type 11" evidence="4">
    <location>
        <begin position="43"/>
        <end position="133"/>
    </location>
</feature>
<dbReference type="InterPro" id="IPR029063">
    <property type="entry name" value="SAM-dependent_MTases_sf"/>
</dbReference>
<reference evidence="5 6" key="1">
    <citation type="submission" date="2021-11" db="EMBL/GenBank/DDBJ databases">
        <title>Draft genome sequence of Paenibacillus profundus YoMME, a new Gram-positive bacteria with exoelectrogenic properties.</title>
        <authorList>
            <person name="Hubenova Y."/>
            <person name="Hubenova E."/>
            <person name="Manasiev Y."/>
            <person name="Peykov S."/>
            <person name="Mitov M."/>
        </authorList>
    </citation>
    <scope>NUCLEOTIDE SEQUENCE [LARGE SCALE GENOMIC DNA]</scope>
    <source>
        <strain evidence="5 6">YoMME</strain>
    </source>
</reference>
<gene>
    <name evidence="5" type="ORF">LQV63_03435</name>
</gene>
<proteinExistence type="inferred from homology"/>
<evidence type="ECO:0000256" key="1">
    <source>
        <dbReference type="ARBA" id="ARBA00008361"/>
    </source>
</evidence>
<keyword evidence="6" id="KW-1185">Reference proteome</keyword>
<protein>
    <submittedName>
        <fullName evidence="5">Class I SAM-dependent methyltransferase</fullName>
    </submittedName>
</protein>
<dbReference type="PANTHER" id="PTHR44942">
    <property type="entry name" value="METHYLTRANSF_11 DOMAIN-CONTAINING PROTEIN"/>
    <property type="match status" value="1"/>
</dbReference>
<dbReference type="InterPro" id="IPR051052">
    <property type="entry name" value="Diverse_substrate_MTase"/>
</dbReference>
<dbReference type="InterPro" id="IPR013216">
    <property type="entry name" value="Methyltransf_11"/>
</dbReference>
<evidence type="ECO:0000313" key="6">
    <source>
        <dbReference type="Proteomes" id="UP001199916"/>
    </source>
</evidence>
<dbReference type="GO" id="GO:0032259">
    <property type="term" value="P:methylation"/>
    <property type="evidence" value="ECO:0007669"/>
    <property type="project" value="UniProtKB-KW"/>
</dbReference>
<keyword evidence="2 5" id="KW-0489">Methyltransferase</keyword>
<dbReference type="Pfam" id="PF08241">
    <property type="entry name" value="Methyltransf_11"/>
    <property type="match status" value="1"/>
</dbReference>
<dbReference type="PANTHER" id="PTHR44942:SF4">
    <property type="entry name" value="METHYLTRANSFERASE TYPE 11 DOMAIN-CONTAINING PROTEIN"/>
    <property type="match status" value="1"/>
</dbReference>
<evidence type="ECO:0000259" key="4">
    <source>
        <dbReference type="Pfam" id="PF08241"/>
    </source>
</evidence>
<evidence type="ECO:0000256" key="3">
    <source>
        <dbReference type="ARBA" id="ARBA00022679"/>
    </source>
</evidence>
<organism evidence="5 6">
    <name type="scientific">Paenibacillus profundus</name>
    <dbReference type="NCBI Taxonomy" id="1173085"/>
    <lineage>
        <taxon>Bacteria</taxon>
        <taxon>Bacillati</taxon>
        <taxon>Bacillota</taxon>
        <taxon>Bacilli</taxon>
        <taxon>Bacillales</taxon>
        <taxon>Paenibacillaceae</taxon>
        <taxon>Paenibacillus</taxon>
    </lineage>
</organism>
<comment type="similarity">
    <text evidence="1">Belongs to the methyltransferase superfamily.</text>
</comment>
<dbReference type="EMBL" id="JAJNBZ010000002">
    <property type="protein sequence ID" value="MCE5168366.1"/>
    <property type="molecule type" value="Genomic_DNA"/>
</dbReference>
<name>A0ABS8YDC7_9BACL</name>
<comment type="caution">
    <text evidence="5">The sequence shown here is derived from an EMBL/GenBank/DDBJ whole genome shotgun (WGS) entry which is preliminary data.</text>
</comment>
<evidence type="ECO:0000313" key="5">
    <source>
        <dbReference type="EMBL" id="MCE5168366.1"/>
    </source>
</evidence>